<evidence type="ECO:0008006" key="4">
    <source>
        <dbReference type="Google" id="ProtNLM"/>
    </source>
</evidence>
<evidence type="ECO:0000313" key="2">
    <source>
        <dbReference type="EMBL" id="MFC4022351.1"/>
    </source>
</evidence>
<organism evidence="2 3">
    <name type="scientific">Oceanobacillus longus</name>
    <dbReference type="NCBI Taxonomy" id="930120"/>
    <lineage>
        <taxon>Bacteria</taxon>
        <taxon>Bacillati</taxon>
        <taxon>Bacillota</taxon>
        <taxon>Bacilli</taxon>
        <taxon>Bacillales</taxon>
        <taxon>Bacillaceae</taxon>
        <taxon>Oceanobacillus</taxon>
    </lineage>
</organism>
<comment type="caution">
    <text evidence="2">The sequence shown here is derived from an EMBL/GenBank/DDBJ whole genome shotgun (WGS) entry which is preliminary data.</text>
</comment>
<keyword evidence="1" id="KW-1133">Transmembrane helix</keyword>
<dbReference type="EMBL" id="JBHSAO010000001">
    <property type="protein sequence ID" value="MFC4022351.1"/>
    <property type="molecule type" value="Genomic_DNA"/>
</dbReference>
<keyword evidence="1" id="KW-0812">Transmembrane</keyword>
<keyword evidence="3" id="KW-1185">Reference proteome</keyword>
<evidence type="ECO:0000313" key="3">
    <source>
        <dbReference type="Proteomes" id="UP001595772"/>
    </source>
</evidence>
<feature type="transmembrane region" description="Helical" evidence="1">
    <location>
        <begin position="32"/>
        <end position="58"/>
    </location>
</feature>
<accession>A0ABV8GW99</accession>
<proteinExistence type="predicted"/>
<protein>
    <recommendedName>
        <fullName evidence="4">DUF2759 domain-containing protein</fullName>
    </recommendedName>
</protein>
<dbReference type="RefSeq" id="WP_379495730.1">
    <property type="nucleotide sequence ID" value="NZ_JBHSAO010000001.1"/>
</dbReference>
<feature type="transmembrane region" description="Helical" evidence="1">
    <location>
        <begin position="6"/>
        <end position="25"/>
    </location>
</feature>
<keyword evidence="1" id="KW-0472">Membrane</keyword>
<evidence type="ECO:0000256" key="1">
    <source>
        <dbReference type="SAM" id="Phobius"/>
    </source>
</evidence>
<name>A0ABV8GW99_9BACI</name>
<gene>
    <name evidence="2" type="ORF">ACFOUV_00805</name>
</gene>
<dbReference type="Proteomes" id="UP001595772">
    <property type="component" value="Unassembled WGS sequence"/>
</dbReference>
<reference evidence="3" key="1">
    <citation type="journal article" date="2019" name="Int. J. Syst. Evol. Microbiol.">
        <title>The Global Catalogue of Microorganisms (GCM) 10K type strain sequencing project: providing services to taxonomists for standard genome sequencing and annotation.</title>
        <authorList>
            <consortium name="The Broad Institute Genomics Platform"/>
            <consortium name="The Broad Institute Genome Sequencing Center for Infectious Disease"/>
            <person name="Wu L."/>
            <person name="Ma J."/>
        </authorList>
    </citation>
    <scope>NUCLEOTIDE SEQUENCE [LARGE SCALE GENOMIC DNA]</scope>
    <source>
        <strain evidence="3">IBRC-M 10703</strain>
    </source>
</reference>
<sequence length="61" mass="6393">MRGPNANLTMGISVFTVLSVLGIIFAIISKKLLFVITGILLNGTVLVFAYFLLLALGIGGP</sequence>